<organism evidence="13 14">
    <name type="scientific">Silvanigrella aquatica</name>
    <dbReference type="NCBI Taxonomy" id="1915309"/>
    <lineage>
        <taxon>Bacteria</taxon>
        <taxon>Pseudomonadati</taxon>
        <taxon>Bdellovibrionota</taxon>
        <taxon>Oligoflexia</taxon>
        <taxon>Silvanigrellales</taxon>
        <taxon>Silvanigrellaceae</taxon>
        <taxon>Silvanigrella</taxon>
    </lineage>
</organism>
<evidence type="ECO:0000256" key="1">
    <source>
        <dbReference type="ARBA" id="ARBA00004141"/>
    </source>
</evidence>
<dbReference type="Pfam" id="PF00507">
    <property type="entry name" value="Oxidored_q4"/>
    <property type="match status" value="1"/>
</dbReference>
<dbReference type="STRING" id="1915309.AXG55_13465"/>
<comment type="catalytic activity">
    <reaction evidence="11 12">
        <text>a quinone + NADH + 5 H(+)(in) = a quinol + NAD(+) + 4 H(+)(out)</text>
        <dbReference type="Rhea" id="RHEA:57888"/>
        <dbReference type="ChEBI" id="CHEBI:15378"/>
        <dbReference type="ChEBI" id="CHEBI:24646"/>
        <dbReference type="ChEBI" id="CHEBI:57540"/>
        <dbReference type="ChEBI" id="CHEBI:57945"/>
        <dbReference type="ChEBI" id="CHEBI:132124"/>
    </reaction>
</comment>
<evidence type="ECO:0000256" key="6">
    <source>
        <dbReference type="ARBA" id="ARBA00022719"/>
    </source>
</evidence>
<comment type="subcellular location">
    <subcellularLocation>
        <location evidence="11 12">Cell membrane</location>
        <topology evidence="11 12">Multi-pass membrane protein</topology>
    </subcellularLocation>
    <subcellularLocation>
        <location evidence="1">Membrane</location>
        <topology evidence="1">Multi-pass membrane protein</topology>
    </subcellularLocation>
</comment>
<reference evidence="13 14" key="1">
    <citation type="submission" date="2016-10" db="EMBL/GenBank/DDBJ databases">
        <title>Silvanigrella aquatica sp. nov., isolated from a freshwater lake located in the Black Forest, Germany, description of Silvanigrellaceae fam. nov., Silvanigrellales ord. nov., reclassification of the order Bdellovibrionales in the class Oligoflexia, reclassification of the families Bacteriovoracaceae and Halobacteriovoraceae in the new order Bacteriovoracales ord. nov., and reclassification of the family Pseudobacteriovoracaceae in the order Oligoflexiales.</title>
        <authorList>
            <person name="Hahn M.W."/>
            <person name="Schmidt J."/>
            <person name="Koll U."/>
            <person name="Rohde M."/>
            <person name="Verbag S."/>
            <person name="Pitt A."/>
            <person name="Nakai R."/>
            <person name="Naganuma T."/>
            <person name="Lang E."/>
        </authorList>
    </citation>
    <scope>NUCLEOTIDE SEQUENCE [LARGE SCALE GENOMIC DNA]</scope>
    <source>
        <strain evidence="13 14">MWH-Nonnen-W8red</strain>
    </source>
</reference>
<dbReference type="Proteomes" id="UP000184731">
    <property type="component" value="Chromosome"/>
</dbReference>
<dbReference type="KEGG" id="saqi:AXG55_13465"/>
<evidence type="ECO:0000256" key="9">
    <source>
        <dbReference type="ARBA" id="ARBA00023027"/>
    </source>
</evidence>
<keyword evidence="6 11" id="KW-0874">Quinone</keyword>
<keyword evidence="7 11" id="KW-1278">Translocase</keyword>
<dbReference type="GO" id="GO:0050136">
    <property type="term" value="F:NADH dehydrogenase (quinone) (non-electrogenic) activity"/>
    <property type="evidence" value="ECO:0007669"/>
    <property type="project" value="UniProtKB-UniRule"/>
</dbReference>
<dbReference type="InterPro" id="IPR000440">
    <property type="entry name" value="NADH_UbQ/plastoQ_OxRdtase_su3"/>
</dbReference>
<dbReference type="OrthoDB" id="9791970at2"/>
<dbReference type="Gene3D" id="1.20.58.1610">
    <property type="entry name" value="NADH:ubiquinone/plastoquinone oxidoreductase, chain 3"/>
    <property type="match status" value="1"/>
</dbReference>
<gene>
    <name evidence="11" type="primary">nuoA</name>
    <name evidence="13" type="ORF">AXG55_13465</name>
</gene>
<name>A0A1L4D4U2_9BACT</name>
<feature type="transmembrane region" description="Helical" evidence="11">
    <location>
        <begin position="59"/>
        <end position="79"/>
    </location>
</feature>
<comment type="similarity">
    <text evidence="2 11 12">Belongs to the complex I subunit 3 family.</text>
</comment>
<evidence type="ECO:0000313" key="13">
    <source>
        <dbReference type="EMBL" id="APJ05202.1"/>
    </source>
</evidence>
<proteinExistence type="inferred from homology"/>
<protein>
    <recommendedName>
        <fullName evidence="11">NADH-quinone oxidoreductase subunit A</fullName>
        <ecNumber evidence="11">7.1.1.-</ecNumber>
    </recommendedName>
    <alternativeName>
        <fullName evidence="11">NADH dehydrogenase I subunit A</fullName>
    </alternativeName>
    <alternativeName>
        <fullName evidence="11">NDH-1 subunit A</fullName>
    </alternativeName>
    <alternativeName>
        <fullName evidence="11">NUO1</fullName>
    </alternativeName>
</protein>
<dbReference type="PANTHER" id="PTHR11058">
    <property type="entry name" value="NADH-UBIQUINONE OXIDOREDUCTASE CHAIN 3"/>
    <property type="match status" value="1"/>
</dbReference>
<dbReference type="EMBL" id="CP017834">
    <property type="protein sequence ID" value="APJ05202.1"/>
    <property type="molecule type" value="Genomic_DNA"/>
</dbReference>
<sequence length="117" mass="13197">MNPYLPILLILIVGLALGLGVSGVSLFLGPKKPNTYKLEVYECGLPVTSSAENRFSIKFYLTAILFILFDIETIFMYLWSTAFDYLGWFGIVEVGIFIATLAIGYIYVLRRGALRWD</sequence>
<evidence type="ECO:0000256" key="5">
    <source>
        <dbReference type="ARBA" id="ARBA00022692"/>
    </source>
</evidence>
<dbReference type="InterPro" id="IPR023043">
    <property type="entry name" value="NAD(P)H_OxRDtase_bac/plastid"/>
</dbReference>
<keyword evidence="8 11" id="KW-1133">Transmembrane helix</keyword>
<keyword evidence="11" id="KW-0830">Ubiquinone</keyword>
<evidence type="ECO:0000313" key="14">
    <source>
        <dbReference type="Proteomes" id="UP000184731"/>
    </source>
</evidence>
<evidence type="ECO:0000256" key="10">
    <source>
        <dbReference type="ARBA" id="ARBA00023136"/>
    </source>
</evidence>
<evidence type="ECO:0000256" key="4">
    <source>
        <dbReference type="ARBA" id="ARBA00022475"/>
    </source>
</evidence>
<dbReference type="GO" id="GO:0005886">
    <property type="term" value="C:plasma membrane"/>
    <property type="evidence" value="ECO:0007669"/>
    <property type="project" value="UniProtKB-SubCell"/>
</dbReference>
<evidence type="ECO:0000256" key="8">
    <source>
        <dbReference type="ARBA" id="ARBA00022989"/>
    </source>
</evidence>
<evidence type="ECO:0000256" key="11">
    <source>
        <dbReference type="HAMAP-Rule" id="MF_01394"/>
    </source>
</evidence>
<dbReference type="GO" id="GO:0048038">
    <property type="term" value="F:quinone binding"/>
    <property type="evidence" value="ECO:0007669"/>
    <property type="project" value="UniProtKB-KW"/>
</dbReference>
<comment type="function">
    <text evidence="11">NDH-1 shuttles electrons from NADH, via FMN and iron-sulfur (Fe-S) centers, to quinones in the respiratory chain. The immediate electron acceptor for the enzyme in this species is believed to be ubiquinone. Couples the redox reaction to proton translocation (for every two electrons transferred, four hydrogen ions are translocated across the cytoplasmic membrane), and thus conserves the redox energy in a proton gradient.</text>
</comment>
<keyword evidence="10 11" id="KW-0472">Membrane</keyword>
<dbReference type="PANTHER" id="PTHR11058:SF22">
    <property type="entry name" value="NADH-QUINONE OXIDOREDUCTASE SUBUNIT A"/>
    <property type="match status" value="1"/>
</dbReference>
<keyword evidence="9 11" id="KW-0520">NAD</keyword>
<evidence type="ECO:0000256" key="12">
    <source>
        <dbReference type="RuleBase" id="RU003639"/>
    </source>
</evidence>
<dbReference type="HAMAP" id="MF_01394">
    <property type="entry name" value="NDH1_NuoA"/>
    <property type="match status" value="1"/>
</dbReference>
<dbReference type="AlphaFoldDB" id="A0A1L4D4U2"/>
<keyword evidence="5 11" id="KW-0812">Transmembrane</keyword>
<feature type="transmembrane region" description="Helical" evidence="11">
    <location>
        <begin position="6"/>
        <end position="28"/>
    </location>
</feature>
<feature type="transmembrane region" description="Helical" evidence="11">
    <location>
        <begin position="85"/>
        <end position="108"/>
    </location>
</feature>
<comment type="subunit">
    <text evidence="11">NDH-1 is composed of 14 different subunits. Subunits NuoA, H, J, K, L, M, N constitute the membrane sector of the complex.</text>
</comment>
<keyword evidence="3 11" id="KW-0813">Transport</keyword>
<dbReference type="GO" id="GO:0030964">
    <property type="term" value="C:NADH dehydrogenase complex"/>
    <property type="evidence" value="ECO:0007669"/>
    <property type="project" value="TreeGrafter"/>
</dbReference>
<dbReference type="GO" id="GO:0008137">
    <property type="term" value="F:NADH dehydrogenase (ubiquinone) activity"/>
    <property type="evidence" value="ECO:0007669"/>
    <property type="project" value="InterPro"/>
</dbReference>
<evidence type="ECO:0000256" key="2">
    <source>
        <dbReference type="ARBA" id="ARBA00008472"/>
    </source>
</evidence>
<dbReference type="InterPro" id="IPR038430">
    <property type="entry name" value="NDAH_ubi_oxred_su3_sf"/>
</dbReference>
<keyword evidence="4 11" id="KW-1003">Cell membrane</keyword>
<keyword evidence="14" id="KW-1185">Reference proteome</keyword>
<accession>A0A1L4D4U2</accession>
<dbReference type="EC" id="7.1.1.-" evidence="11"/>
<evidence type="ECO:0000256" key="3">
    <source>
        <dbReference type="ARBA" id="ARBA00022448"/>
    </source>
</evidence>
<evidence type="ECO:0000256" key="7">
    <source>
        <dbReference type="ARBA" id="ARBA00022967"/>
    </source>
</evidence>